<dbReference type="Gene3D" id="3.10.10.10">
    <property type="entry name" value="HIV Type 1 Reverse Transcriptase, subunit A, domain 1"/>
    <property type="match status" value="1"/>
</dbReference>
<dbReference type="SUPFAM" id="SSF56672">
    <property type="entry name" value="DNA/RNA polymerases"/>
    <property type="match status" value="1"/>
</dbReference>
<dbReference type="AlphaFoldDB" id="A0A1M2VL24"/>
<dbReference type="OMA" id="CARWMES"/>
<feature type="region of interest" description="Disordered" evidence="1">
    <location>
        <begin position="359"/>
        <end position="409"/>
    </location>
</feature>
<evidence type="ECO:0000313" key="2">
    <source>
        <dbReference type="EMBL" id="OJT08314.1"/>
    </source>
</evidence>
<dbReference type="OrthoDB" id="3254954at2759"/>
<dbReference type="InterPro" id="IPR021109">
    <property type="entry name" value="Peptidase_aspartic_dom_sf"/>
</dbReference>
<feature type="compositionally biased region" description="Basic and acidic residues" evidence="1">
    <location>
        <begin position="319"/>
        <end position="336"/>
    </location>
</feature>
<organism evidence="2 3">
    <name type="scientific">Trametes pubescens</name>
    <name type="common">White-rot fungus</name>
    <dbReference type="NCBI Taxonomy" id="154538"/>
    <lineage>
        <taxon>Eukaryota</taxon>
        <taxon>Fungi</taxon>
        <taxon>Dikarya</taxon>
        <taxon>Basidiomycota</taxon>
        <taxon>Agaricomycotina</taxon>
        <taxon>Agaricomycetes</taxon>
        <taxon>Polyporales</taxon>
        <taxon>Polyporaceae</taxon>
        <taxon>Trametes</taxon>
    </lineage>
</organism>
<feature type="region of interest" description="Disordered" evidence="1">
    <location>
        <begin position="104"/>
        <end position="125"/>
    </location>
</feature>
<dbReference type="CDD" id="cd00303">
    <property type="entry name" value="retropepsin_like"/>
    <property type="match status" value="1"/>
</dbReference>
<dbReference type="InterPro" id="IPR032567">
    <property type="entry name" value="RTL1-rel"/>
</dbReference>
<sequence length="558" mass="63180">MPPVPGKTVQRTRFHAQRVDMGTDSLAQDLVLPDGNPYGNETWGGSRYDSEEERVLTPRPPSEGGGSEVIRAQTMAMRVTDSWSDEEDKIVLHMRAGRVTPPSKLVAHSTSVRRRESTPDTVQPRRDRQLQASLCALINVNGIMAYTLFDSGSTTDSVSPEFAHISRAKTVKLSEQVVLQLGCSGSRSKISYGTWVPIPFGPITDTMYFDIVNLDRYDCVIGTPFMNAHGIKLDFEQRAIIVKGQTCSAFTNEEDSAYRTTVEEVPDEDELGDISERVLDGHLPYVVEEIRKRKSTVDVDGRGPGNNVPRPEPIATKEPYSHDPPMVDHRSSHTVDTENTPPPIEKLEAAALPPHQAIFNYPADSERPKKHSVPWKRDPRLPKDMPEITDRDPISLHSSSGVKRDKYGNEDKYGMNEALYEEVVNYLREMPERSYLKPPEVIPYLREQWFQRVADLVGPIPLELPPMREINHCIPLMDEQHRYNYHHPRCPDAVRGELKAKMDRYLEAGWWEMKPANQAAPLLCVLKKNGKLRTVIDARQQNDNTFKDVTPFPDQDNI</sequence>
<dbReference type="EMBL" id="MNAD01001065">
    <property type="protein sequence ID" value="OJT08314.1"/>
    <property type="molecule type" value="Genomic_DNA"/>
</dbReference>
<dbReference type="Proteomes" id="UP000184267">
    <property type="component" value="Unassembled WGS sequence"/>
</dbReference>
<evidence type="ECO:0000313" key="3">
    <source>
        <dbReference type="Proteomes" id="UP000184267"/>
    </source>
</evidence>
<keyword evidence="3" id="KW-1185">Reference proteome</keyword>
<feature type="region of interest" description="Disordered" evidence="1">
    <location>
        <begin position="297"/>
        <end position="342"/>
    </location>
</feature>
<dbReference type="STRING" id="154538.A0A1M2VL24"/>
<feature type="region of interest" description="Disordered" evidence="1">
    <location>
        <begin position="31"/>
        <end position="67"/>
    </location>
</feature>
<proteinExistence type="predicted"/>
<dbReference type="PANTHER" id="PTHR15503">
    <property type="entry name" value="LDOC1 RELATED"/>
    <property type="match status" value="1"/>
</dbReference>
<protein>
    <submittedName>
        <fullName evidence="2">Uncharacterized protein</fullName>
    </submittedName>
</protein>
<accession>A0A1M2VL24</accession>
<dbReference type="PANTHER" id="PTHR15503:SF22">
    <property type="entry name" value="TRANSPOSON TY3-I GAG POLYPROTEIN"/>
    <property type="match status" value="1"/>
</dbReference>
<gene>
    <name evidence="2" type="ORF">TRAPUB_792</name>
</gene>
<name>A0A1M2VL24_TRAPU</name>
<feature type="compositionally biased region" description="Basic and acidic residues" evidence="1">
    <location>
        <begin position="375"/>
        <end position="394"/>
    </location>
</feature>
<reference evidence="2 3" key="1">
    <citation type="submission" date="2016-10" db="EMBL/GenBank/DDBJ databases">
        <title>Genome sequence of the basidiomycete white-rot fungus Trametes pubescens.</title>
        <authorList>
            <person name="Makela M.R."/>
            <person name="Granchi Z."/>
            <person name="Peng M."/>
            <person name="De Vries R.P."/>
            <person name="Grigoriev I."/>
            <person name="Riley R."/>
            <person name="Hilden K."/>
        </authorList>
    </citation>
    <scope>NUCLEOTIDE SEQUENCE [LARGE SCALE GENOMIC DNA]</scope>
    <source>
        <strain evidence="2 3">FBCC735</strain>
    </source>
</reference>
<feature type="compositionally biased region" description="Basic and acidic residues" evidence="1">
    <location>
        <begin position="113"/>
        <end position="125"/>
    </location>
</feature>
<dbReference type="InterPro" id="IPR043502">
    <property type="entry name" value="DNA/RNA_pol_sf"/>
</dbReference>
<dbReference type="SUPFAM" id="SSF50630">
    <property type="entry name" value="Acid proteases"/>
    <property type="match status" value="1"/>
</dbReference>
<dbReference type="Gene3D" id="2.40.70.10">
    <property type="entry name" value="Acid Proteases"/>
    <property type="match status" value="1"/>
</dbReference>
<evidence type="ECO:0000256" key="1">
    <source>
        <dbReference type="SAM" id="MobiDB-lite"/>
    </source>
</evidence>
<comment type="caution">
    <text evidence="2">The sequence shown here is derived from an EMBL/GenBank/DDBJ whole genome shotgun (WGS) entry which is preliminary data.</text>
</comment>